<dbReference type="GO" id="GO:0002758">
    <property type="term" value="P:innate immune response-activating signaling pathway"/>
    <property type="evidence" value="ECO:0007669"/>
    <property type="project" value="UniProtKB-ARBA"/>
</dbReference>
<dbReference type="SUPFAM" id="SSF52058">
    <property type="entry name" value="L domain-like"/>
    <property type="match status" value="1"/>
</dbReference>
<dbReference type="InterPro" id="IPR055414">
    <property type="entry name" value="LRR_R13L4/SHOC2-like"/>
</dbReference>
<evidence type="ECO:0000259" key="9">
    <source>
        <dbReference type="Pfam" id="PF18052"/>
    </source>
</evidence>
<feature type="region of interest" description="Disordered" evidence="7">
    <location>
        <begin position="975"/>
        <end position="995"/>
    </location>
</feature>
<dbReference type="InterPro" id="IPR036388">
    <property type="entry name" value="WH-like_DNA-bd_sf"/>
</dbReference>
<evidence type="ECO:0000256" key="2">
    <source>
        <dbReference type="ARBA" id="ARBA00022614"/>
    </source>
</evidence>
<dbReference type="GO" id="GO:0043531">
    <property type="term" value="F:ADP binding"/>
    <property type="evidence" value="ECO:0007669"/>
    <property type="project" value="InterPro"/>
</dbReference>
<feature type="domain" description="Disease resistance protein winged helix" evidence="10">
    <location>
        <begin position="420"/>
        <end position="490"/>
    </location>
</feature>
<evidence type="ECO:0000259" key="8">
    <source>
        <dbReference type="Pfam" id="PF00931"/>
    </source>
</evidence>
<sequence>MEAAVASALTKEVVLKLVTLLSERHKLSKGLKDDLRFIHTELNMILCDMDEHLGDLSPSSRRPQVVSMEEMRDLAHDIEDCIDRFLPCAACEGEASSVLHRVKKAVTGNRSRFAAEIRKLRKRVKDAHERRVNYGFNGGRSAAGAAAAAASLPAAADADAAEADPVGIEKPRQELVELLLGSEPGTPRVMSIVGFGGSGKTTLARAVYCCPGVVQRFAARAWASGSEHTDAGGLLTAVLEQLHHTADVPQDQDSINNFLQTTECLIVIDDVNKQHWDAVRATFHRKTKSRIIITTALHSVANACSSDDGYVYKMSVLDAELSKVLLMKKVFFGGCSPELERGSTAIVDKCDGLPLALVSVAKFLLGENELTGRHCAQVCRNLGLHMEKDADFTKLQQVLVNNYRSLSDYPLKTSLLYTSVFPNGRPIRKNTLIRRWLAEGYVQCRYKRNDLEVADENFRKLVDRNIIRPINGSNNTKVKTCKTHGIMHEFMLHKSMSDNFITSLHDQNRSKFRHLFIQNLASGSTLGLNHQHTSPATDNVSGSSEKFRARSLTIFGDVGEAASEFCRCELLRVLDLEECNDLEDDHLRDIHKLWHLKYLSLGGTINSLPRNFDKLHCLETLDLRKTNIDILPAGIIGLPHLAHLFGKFKLGKDLKVGELEKFLPKKCKLQTLAGFAADENPGFLQLMSHMKELKKVKIWCCESSDANNESMPHISEAVQKFAQDGMDTADVRSLSLDFGNSFGDFLGSIQEYCYLSSLKLRGRLSLLPQFVTSLCGLTELCLSSTNLMGKDLSNLCKMRYLLYLKLVEADLSGFIIHKGAFPSLQHLCLTVQIPVLPTIGEGALPRLVSLQLLCKDLVGLSGIKIEYHRHLQEVALDSMVSTKTVDMWETAAKKHPKRPKVLFLKRIDPSETKSTVKYVATDGPIRGKTCSIGFNQLQLTQNMLQNECIISLDQSSSMSKVNSAMRKIIVSEPPPAAPELSSAGNNVMPPSASIF</sequence>
<feature type="domain" description="Disease resistance R13L4/SHOC-2-like LRR" evidence="11">
    <location>
        <begin position="549"/>
        <end position="900"/>
    </location>
</feature>
<dbReference type="Gene3D" id="1.20.5.4130">
    <property type="match status" value="1"/>
</dbReference>
<dbReference type="PRINTS" id="PR00364">
    <property type="entry name" value="DISEASERSIST"/>
</dbReference>
<accession>F2D4Y8</accession>
<dbReference type="Gene3D" id="1.10.8.430">
    <property type="entry name" value="Helical domain of apoptotic protease-activating factors"/>
    <property type="match status" value="1"/>
</dbReference>
<dbReference type="PANTHER" id="PTHR23155:SF981">
    <property type="entry name" value="NB-ARC DOMAIN CONTAINING PROTEIN, EXPRESSED"/>
    <property type="match status" value="1"/>
</dbReference>
<protein>
    <submittedName>
        <fullName evidence="12">Predicted protein</fullName>
    </submittedName>
</protein>
<dbReference type="InterPro" id="IPR042197">
    <property type="entry name" value="Apaf_helical"/>
</dbReference>
<evidence type="ECO:0000256" key="7">
    <source>
        <dbReference type="SAM" id="MobiDB-lite"/>
    </source>
</evidence>
<dbReference type="Gene3D" id="3.80.10.10">
    <property type="entry name" value="Ribonuclease Inhibitor"/>
    <property type="match status" value="1"/>
</dbReference>
<dbReference type="FunFam" id="1.10.10.10:FF:000322">
    <property type="entry name" value="Probable disease resistance protein At1g63360"/>
    <property type="match status" value="1"/>
</dbReference>
<dbReference type="Pfam" id="PF00931">
    <property type="entry name" value="NB-ARC"/>
    <property type="match status" value="1"/>
</dbReference>
<dbReference type="Pfam" id="PF23598">
    <property type="entry name" value="LRR_14"/>
    <property type="match status" value="1"/>
</dbReference>
<evidence type="ECO:0000259" key="10">
    <source>
        <dbReference type="Pfam" id="PF23559"/>
    </source>
</evidence>
<dbReference type="Gene3D" id="1.10.10.10">
    <property type="entry name" value="Winged helix-like DNA-binding domain superfamily/Winged helix DNA-binding domain"/>
    <property type="match status" value="1"/>
</dbReference>
<dbReference type="GO" id="GO:0009626">
    <property type="term" value="P:plant-type hypersensitive response"/>
    <property type="evidence" value="ECO:0007669"/>
    <property type="project" value="UniProtKB-ARBA"/>
</dbReference>
<dbReference type="InterPro" id="IPR002182">
    <property type="entry name" value="NB-ARC"/>
</dbReference>
<evidence type="ECO:0000256" key="4">
    <source>
        <dbReference type="ARBA" id="ARBA00022741"/>
    </source>
</evidence>
<evidence type="ECO:0000256" key="5">
    <source>
        <dbReference type="ARBA" id="ARBA00022821"/>
    </source>
</evidence>
<evidence type="ECO:0000313" key="12">
    <source>
        <dbReference type="EMBL" id="BAJ90159.1"/>
    </source>
</evidence>
<feature type="domain" description="NB-ARC" evidence="8">
    <location>
        <begin position="172"/>
        <end position="331"/>
    </location>
</feature>
<keyword evidence="5" id="KW-0611">Plant defense</keyword>
<dbReference type="InterPro" id="IPR032675">
    <property type="entry name" value="LRR_dom_sf"/>
</dbReference>
<dbReference type="InterPro" id="IPR058922">
    <property type="entry name" value="WHD_DRP"/>
</dbReference>
<dbReference type="SUPFAM" id="SSF52540">
    <property type="entry name" value="P-loop containing nucleoside triphosphate hydrolases"/>
    <property type="match status" value="1"/>
</dbReference>
<keyword evidence="6" id="KW-0175">Coiled coil</keyword>
<keyword evidence="4" id="KW-0547">Nucleotide-binding</keyword>
<dbReference type="AlphaFoldDB" id="F2D4Y8"/>
<proteinExistence type="evidence at transcript level"/>
<dbReference type="InterPro" id="IPR041118">
    <property type="entry name" value="Rx_N"/>
</dbReference>
<evidence type="ECO:0000259" key="11">
    <source>
        <dbReference type="Pfam" id="PF23598"/>
    </source>
</evidence>
<dbReference type="EMBL" id="AK358948">
    <property type="protein sequence ID" value="BAJ90159.1"/>
    <property type="molecule type" value="mRNA"/>
</dbReference>
<dbReference type="Pfam" id="PF23559">
    <property type="entry name" value="WHD_DRP"/>
    <property type="match status" value="1"/>
</dbReference>
<comment type="similarity">
    <text evidence="1">Belongs to the disease resistance NB-LRR family.</text>
</comment>
<keyword evidence="3" id="KW-0677">Repeat</keyword>
<dbReference type="InterPro" id="IPR044974">
    <property type="entry name" value="Disease_R_plants"/>
</dbReference>
<feature type="domain" description="Disease resistance N-terminal" evidence="9">
    <location>
        <begin position="12"/>
        <end position="93"/>
    </location>
</feature>
<keyword evidence="2" id="KW-0433">Leucine-rich repeat</keyword>
<evidence type="ECO:0000256" key="6">
    <source>
        <dbReference type="ARBA" id="ARBA00023054"/>
    </source>
</evidence>
<dbReference type="GO" id="GO:0042742">
    <property type="term" value="P:defense response to bacterium"/>
    <property type="evidence" value="ECO:0007669"/>
    <property type="project" value="UniProtKB-ARBA"/>
</dbReference>
<dbReference type="Pfam" id="PF18052">
    <property type="entry name" value="Rx_N"/>
    <property type="match status" value="1"/>
</dbReference>
<evidence type="ECO:0000256" key="3">
    <source>
        <dbReference type="ARBA" id="ARBA00022737"/>
    </source>
</evidence>
<dbReference type="InterPro" id="IPR027417">
    <property type="entry name" value="P-loop_NTPase"/>
</dbReference>
<evidence type="ECO:0000256" key="1">
    <source>
        <dbReference type="ARBA" id="ARBA00008894"/>
    </source>
</evidence>
<dbReference type="Gene3D" id="3.40.50.300">
    <property type="entry name" value="P-loop containing nucleotide triphosphate hydrolases"/>
    <property type="match status" value="1"/>
</dbReference>
<reference evidence="12" key="1">
    <citation type="journal article" date="2011" name="Plant Physiol.">
        <title>Comprehensive sequence analysis of 24,783 barley full-length cDNAs derived from 12 clone libraries.</title>
        <authorList>
            <person name="Matsumoto T."/>
            <person name="Tanaka T."/>
            <person name="Sakai H."/>
            <person name="Amano N."/>
            <person name="Kanamori H."/>
            <person name="Kurita K."/>
            <person name="Kikuta A."/>
            <person name="Kamiya K."/>
            <person name="Yamamoto M."/>
            <person name="Ikawa H."/>
            <person name="Fujii N."/>
            <person name="Hori K."/>
            <person name="Itoh T."/>
            <person name="Sato K."/>
        </authorList>
    </citation>
    <scope>NUCLEOTIDE SEQUENCE</scope>
    <source>
        <tissue evidence="12">Shoot</tissue>
    </source>
</reference>
<dbReference type="PANTHER" id="PTHR23155">
    <property type="entry name" value="DISEASE RESISTANCE PROTEIN RP"/>
    <property type="match status" value="1"/>
</dbReference>
<dbReference type="CDD" id="cd14798">
    <property type="entry name" value="RX-CC_like"/>
    <property type="match status" value="1"/>
</dbReference>
<name>F2D4Y8_HORVV</name>
<organism evidence="12">
    <name type="scientific">Hordeum vulgare subsp. vulgare</name>
    <name type="common">Domesticated barley</name>
    <dbReference type="NCBI Taxonomy" id="112509"/>
    <lineage>
        <taxon>Eukaryota</taxon>
        <taxon>Viridiplantae</taxon>
        <taxon>Streptophyta</taxon>
        <taxon>Embryophyta</taxon>
        <taxon>Tracheophyta</taxon>
        <taxon>Spermatophyta</taxon>
        <taxon>Magnoliopsida</taxon>
        <taxon>Liliopsida</taxon>
        <taxon>Poales</taxon>
        <taxon>Poaceae</taxon>
        <taxon>BOP clade</taxon>
        <taxon>Pooideae</taxon>
        <taxon>Triticodae</taxon>
        <taxon>Triticeae</taxon>
        <taxon>Hordeinae</taxon>
        <taxon>Hordeum</taxon>
    </lineage>
</organism>
<dbReference type="InterPro" id="IPR038005">
    <property type="entry name" value="RX-like_CC"/>
</dbReference>